<dbReference type="EMBL" id="FPCA01000001">
    <property type="protein sequence ID" value="SFU54251.1"/>
    <property type="molecule type" value="Genomic_DNA"/>
</dbReference>
<dbReference type="STRING" id="388950.GCA_001611675_00504"/>
<sequence>MMETRLTLLWLSLVIGLSLVLHRAEAQQQTVPQDSLRQEENTLQRTYEQNIRNSAQLEIDGLVVDETITKMGRDFYDVFHRQWEAPPMAQNFTIQIKEFPARGLGALIQVTVNDQTILEQQLQPRYDIIEEIATYAAGHAYEFLLQDQLQRQLEAEGKKARELF</sequence>
<accession>A0A1I7H0K8</accession>
<evidence type="ECO:0000256" key="3">
    <source>
        <dbReference type="ARBA" id="ARBA00022729"/>
    </source>
</evidence>
<dbReference type="RefSeq" id="WP_068836705.1">
    <property type="nucleotide sequence ID" value="NZ_BMXC01000001.1"/>
</dbReference>
<evidence type="ECO:0000313" key="4">
    <source>
        <dbReference type="EMBL" id="SFU54251.1"/>
    </source>
</evidence>
<gene>
    <name evidence="4" type="ORF">SAMN04487941_1407</name>
</gene>
<evidence type="ECO:0000256" key="2">
    <source>
        <dbReference type="ARBA" id="ARBA00014024"/>
    </source>
</evidence>
<dbReference type="OrthoDB" id="1524955at2"/>
<reference evidence="4" key="1">
    <citation type="submission" date="2016-10" db="EMBL/GenBank/DDBJ databases">
        <authorList>
            <person name="de Groot N.N."/>
        </authorList>
    </citation>
    <scope>NUCLEOTIDE SEQUENCE [LARGE SCALE GENOMIC DNA]</scope>
    <source>
        <strain evidence="4">DSM 18820</strain>
    </source>
</reference>
<name>A0A1I7H0K8_9BACT</name>
<keyword evidence="3" id="KW-0732">Signal</keyword>
<dbReference type="Pfam" id="PF10627">
    <property type="entry name" value="CsgE"/>
    <property type="match status" value="1"/>
</dbReference>
<organism evidence="4 5">
    <name type="scientific">Pontibacter akesuensis</name>
    <dbReference type="NCBI Taxonomy" id="388950"/>
    <lineage>
        <taxon>Bacteria</taxon>
        <taxon>Pseudomonadati</taxon>
        <taxon>Bacteroidota</taxon>
        <taxon>Cytophagia</taxon>
        <taxon>Cytophagales</taxon>
        <taxon>Hymenobacteraceae</taxon>
        <taxon>Pontibacter</taxon>
    </lineage>
</organism>
<comment type="function">
    <text evidence="1">May be involved in the biogenesis of curli organelles.</text>
</comment>
<proteinExistence type="predicted"/>
<dbReference type="InterPro" id="IPR018900">
    <property type="entry name" value="Curli_CsgE"/>
</dbReference>
<dbReference type="Proteomes" id="UP000182491">
    <property type="component" value="Unassembled WGS sequence"/>
</dbReference>
<keyword evidence="5" id="KW-1185">Reference proteome</keyword>
<evidence type="ECO:0000313" key="5">
    <source>
        <dbReference type="Proteomes" id="UP000182491"/>
    </source>
</evidence>
<dbReference type="AlphaFoldDB" id="A0A1I7H0K8"/>
<protein>
    <recommendedName>
        <fullName evidence="2">Curli production assembly/transport component CsgE</fullName>
    </recommendedName>
</protein>
<evidence type="ECO:0000256" key="1">
    <source>
        <dbReference type="ARBA" id="ARBA00003989"/>
    </source>
</evidence>